<evidence type="ECO:0000313" key="2">
    <source>
        <dbReference type="Proteomes" id="UP000297245"/>
    </source>
</evidence>
<accession>A0A4S8MM97</accession>
<keyword evidence="2" id="KW-1185">Reference proteome</keyword>
<gene>
    <name evidence="1" type="ORF">K435DRAFT_230171</name>
</gene>
<name>A0A4S8MM97_DENBC</name>
<sequence>MEVDENHSYQHDSLQNPHWRLSSAQEFYEPARPVTDVVLFAVLSHACDSLALDYGPYDSAQKISHLCDVNSIVEEFLIFLPSHLQVLACSELGSKIKRVGFNFADQTRCNDYVYTRNDKKPCSHPSYNTFQCTAQHSWESQKRQD</sequence>
<protein>
    <submittedName>
        <fullName evidence="1">Uncharacterized protein</fullName>
    </submittedName>
</protein>
<evidence type="ECO:0000313" key="1">
    <source>
        <dbReference type="EMBL" id="THV03975.1"/>
    </source>
</evidence>
<reference evidence="1 2" key="1">
    <citation type="journal article" date="2019" name="Nat. Ecol. Evol.">
        <title>Megaphylogeny resolves global patterns of mushroom evolution.</title>
        <authorList>
            <person name="Varga T."/>
            <person name="Krizsan K."/>
            <person name="Foldi C."/>
            <person name="Dima B."/>
            <person name="Sanchez-Garcia M."/>
            <person name="Sanchez-Ramirez S."/>
            <person name="Szollosi G.J."/>
            <person name="Szarkandi J.G."/>
            <person name="Papp V."/>
            <person name="Albert L."/>
            <person name="Andreopoulos W."/>
            <person name="Angelini C."/>
            <person name="Antonin V."/>
            <person name="Barry K.W."/>
            <person name="Bougher N.L."/>
            <person name="Buchanan P."/>
            <person name="Buyck B."/>
            <person name="Bense V."/>
            <person name="Catcheside P."/>
            <person name="Chovatia M."/>
            <person name="Cooper J."/>
            <person name="Damon W."/>
            <person name="Desjardin D."/>
            <person name="Finy P."/>
            <person name="Geml J."/>
            <person name="Haridas S."/>
            <person name="Hughes K."/>
            <person name="Justo A."/>
            <person name="Karasinski D."/>
            <person name="Kautmanova I."/>
            <person name="Kiss B."/>
            <person name="Kocsube S."/>
            <person name="Kotiranta H."/>
            <person name="LaButti K.M."/>
            <person name="Lechner B.E."/>
            <person name="Liimatainen K."/>
            <person name="Lipzen A."/>
            <person name="Lukacs Z."/>
            <person name="Mihaltcheva S."/>
            <person name="Morgado L.N."/>
            <person name="Niskanen T."/>
            <person name="Noordeloos M.E."/>
            <person name="Ohm R.A."/>
            <person name="Ortiz-Santana B."/>
            <person name="Ovrebo C."/>
            <person name="Racz N."/>
            <person name="Riley R."/>
            <person name="Savchenko A."/>
            <person name="Shiryaev A."/>
            <person name="Soop K."/>
            <person name="Spirin V."/>
            <person name="Szebenyi C."/>
            <person name="Tomsovsky M."/>
            <person name="Tulloss R.E."/>
            <person name="Uehling J."/>
            <person name="Grigoriev I.V."/>
            <person name="Vagvolgyi C."/>
            <person name="Papp T."/>
            <person name="Martin F.M."/>
            <person name="Miettinen O."/>
            <person name="Hibbett D.S."/>
            <person name="Nagy L.G."/>
        </authorList>
    </citation>
    <scope>NUCLEOTIDE SEQUENCE [LARGE SCALE GENOMIC DNA]</scope>
    <source>
        <strain evidence="1 2">CBS 962.96</strain>
    </source>
</reference>
<dbReference type="Proteomes" id="UP000297245">
    <property type="component" value="Unassembled WGS sequence"/>
</dbReference>
<organism evidence="1 2">
    <name type="scientific">Dendrothele bispora (strain CBS 962.96)</name>
    <dbReference type="NCBI Taxonomy" id="1314807"/>
    <lineage>
        <taxon>Eukaryota</taxon>
        <taxon>Fungi</taxon>
        <taxon>Dikarya</taxon>
        <taxon>Basidiomycota</taxon>
        <taxon>Agaricomycotina</taxon>
        <taxon>Agaricomycetes</taxon>
        <taxon>Agaricomycetidae</taxon>
        <taxon>Agaricales</taxon>
        <taxon>Agaricales incertae sedis</taxon>
        <taxon>Dendrothele</taxon>
    </lineage>
</organism>
<dbReference type="EMBL" id="ML179061">
    <property type="protein sequence ID" value="THV03975.1"/>
    <property type="molecule type" value="Genomic_DNA"/>
</dbReference>
<dbReference type="AlphaFoldDB" id="A0A4S8MM97"/>
<proteinExistence type="predicted"/>